<organism evidence="11 12">
    <name type="scientific">Clavelina lepadiformis</name>
    <name type="common">Light-bulb sea squirt</name>
    <name type="synonym">Ascidia lepadiformis</name>
    <dbReference type="NCBI Taxonomy" id="159417"/>
    <lineage>
        <taxon>Eukaryota</taxon>
        <taxon>Metazoa</taxon>
        <taxon>Chordata</taxon>
        <taxon>Tunicata</taxon>
        <taxon>Ascidiacea</taxon>
        <taxon>Aplousobranchia</taxon>
        <taxon>Clavelinidae</taxon>
        <taxon>Clavelina</taxon>
    </lineage>
</organism>
<evidence type="ECO:0000256" key="1">
    <source>
        <dbReference type="ARBA" id="ARBA00004141"/>
    </source>
</evidence>
<evidence type="ECO:0000256" key="7">
    <source>
        <dbReference type="ARBA" id="ARBA00023224"/>
    </source>
</evidence>
<feature type="transmembrane region" description="Helical" evidence="9">
    <location>
        <begin position="213"/>
        <end position="237"/>
    </location>
</feature>
<keyword evidence="3 9" id="KW-1133">Transmembrane helix</keyword>
<keyword evidence="6 8" id="KW-0675">Receptor</keyword>
<dbReference type="Gene3D" id="1.20.1070.10">
    <property type="entry name" value="Rhodopsin 7-helix transmembrane proteins"/>
    <property type="match status" value="2"/>
</dbReference>
<name>A0ABP0FLV4_CLALP</name>
<dbReference type="PROSITE" id="PS50262">
    <property type="entry name" value="G_PROTEIN_RECEP_F1_2"/>
    <property type="match status" value="1"/>
</dbReference>
<dbReference type="PANTHER" id="PTHR10489">
    <property type="entry name" value="CELL ADHESION MOLECULE"/>
    <property type="match status" value="1"/>
</dbReference>
<evidence type="ECO:0000313" key="11">
    <source>
        <dbReference type="EMBL" id="CAK8679993.1"/>
    </source>
</evidence>
<feature type="transmembrane region" description="Helical" evidence="9">
    <location>
        <begin position="42"/>
        <end position="61"/>
    </location>
</feature>
<accession>A0ABP0FLV4</accession>
<protein>
    <recommendedName>
        <fullName evidence="10">G-protein coupled receptors family 1 profile domain-containing protein</fullName>
    </recommendedName>
</protein>
<dbReference type="EMBL" id="CAWYQH010000068">
    <property type="protein sequence ID" value="CAK8679993.1"/>
    <property type="molecule type" value="Genomic_DNA"/>
</dbReference>
<dbReference type="SUPFAM" id="SSF81321">
    <property type="entry name" value="Family A G protein-coupled receptor-like"/>
    <property type="match status" value="1"/>
</dbReference>
<feature type="transmembrane region" description="Helical" evidence="9">
    <location>
        <begin position="81"/>
        <end position="100"/>
    </location>
</feature>
<dbReference type="Pfam" id="PF00001">
    <property type="entry name" value="7tm_1"/>
    <property type="match status" value="2"/>
</dbReference>
<dbReference type="PANTHER" id="PTHR10489:SF932">
    <property type="entry name" value="G-PROTEIN COUPLED RECEPTORS FAMILY 1 PROFILE DOMAIN-CONTAINING PROTEIN"/>
    <property type="match status" value="1"/>
</dbReference>
<evidence type="ECO:0000256" key="6">
    <source>
        <dbReference type="ARBA" id="ARBA00023170"/>
    </source>
</evidence>
<keyword evidence="5 9" id="KW-0472">Membrane</keyword>
<keyword evidence="4 8" id="KW-0297">G-protein coupled receptor</keyword>
<keyword evidence="12" id="KW-1185">Reference proteome</keyword>
<dbReference type="InterPro" id="IPR017452">
    <property type="entry name" value="GPCR_Rhodpsn_7TM"/>
</dbReference>
<keyword evidence="7 8" id="KW-0807">Transducer</keyword>
<feature type="domain" description="G-protein coupled receptors family 1 profile" evidence="10">
    <location>
        <begin position="21"/>
        <end position="318"/>
    </location>
</feature>
<reference evidence="11 12" key="1">
    <citation type="submission" date="2024-02" db="EMBL/GenBank/DDBJ databases">
        <authorList>
            <person name="Daric V."/>
            <person name="Darras S."/>
        </authorList>
    </citation>
    <scope>NUCLEOTIDE SEQUENCE [LARGE SCALE GENOMIC DNA]</scope>
</reference>
<evidence type="ECO:0000259" key="10">
    <source>
        <dbReference type="PROSITE" id="PS50262"/>
    </source>
</evidence>
<feature type="transmembrane region" description="Helical" evidence="9">
    <location>
        <begin position="299"/>
        <end position="320"/>
    </location>
</feature>
<evidence type="ECO:0000313" key="12">
    <source>
        <dbReference type="Proteomes" id="UP001642483"/>
    </source>
</evidence>
<evidence type="ECO:0000256" key="2">
    <source>
        <dbReference type="ARBA" id="ARBA00022692"/>
    </source>
</evidence>
<evidence type="ECO:0000256" key="3">
    <source>
        <dbReference type="ARBA" id="ARBA00022989"/>
    </source>
</evidence>
<feature type="transmembrane region" description="Helical" evidence="9">
    <location>
        <begin position="258"/>
        <end position="279"/>
    </location>
</feature>
<feature type="transmembrane region" description="Helical" evidence="9">
    <location>
        <begin position="6"/>
        <end position="30"/>
    </location>
</feature>
<gene>
    <name evidence="11" type="ORF">CVLEPA_LOCUS10228</name>
</gene>
<evidence type="ECO:0000256" key="4">
    <source>
        <dbReference type="ARBA" id="ARBA00023040"/>
    </source>
</evidence>
<evidence type="ECO:0000256" key="9">
    <source>
        <dbReference type="SAM" id="Phobius"/>
    </source>
</evidence>
<dbReference type="Proteomes" id="UP001642483">
    <property type="component" value="Unassembled WGS sequence"/>
</dbReference>
<dbReference type="PRINTS" id="PR00237">
    <property type="entry name" value="GPCRRHODOPSN"/>
</dbReference>
<comment type="similarity">
    <text evidence="8">Belongs to the G-protein coupled receptor 1 family.</text>
</comment>
<dbReference type="InterPro" id="IPR000276">
    <property type="entry name" value="GPCR_Rhodpsn"/>
</dbReference>
<sequence length="454" mass="50678">MITNYIIAVFIFILFFLGIIGNSLVLFVLLRQISSWSPTTTYLFNLAVADTLFLCTTPFWGHYYLNKFDWWFGLGMCKLSGALTSINMYASIFFLVAMSMDRWLAVVHATQVSRFRNRTVARWVSCGIWCLALLLALPRFLYQVLRVPQLNTGSEAAITANTTEETYGVVTPGAPTAASVFNSALKRNDQSNITQCILFIPTTDLNKQTTMGFIQFINAMIGFVIPMIVISVCYVQIVITVKKKVISRRVSKDRIAKLAAFVIIAFFICWLPAQMMNLYSAVSGWWHAFYFSEPFFSAVYPYALCLAWANSCINPFVYAFTTTNFQENVKDICSSDKSVRPYRMTLSVPGQHKEDKIIATPQAKRGVIFRYSPPVQVHVAKDLNEGNPHPGESVPTTGMEEQSFSYYSCPAVMQGLGKMNSELNAESSFPGGAHSTPANGEIDSCVACNEATMV</sequence>
<evidence type="ECO:0000256" key="8">
    <source>
        <dbReference type="RuleBase" id="RU000688"/>
    </source>
</evidence>
<feature type="transmembrane region" description="Helical" evidence="9">
    <location>
        <begin position="120"/>
        <end position="142"/>
    </location>
</feature>
<comment type="caution">
    <text evidence="11">The sequence shown here is derived from an EMBL/GenBank/DDBJ whole genome shotgun (WGS) entry which is preliminary data.</text>
</comment>
<proteinExistence type="inferred from homology"/>
<dbReference type="InterPro" id="IPR050119">
    <property type="entry name" value="CCR1-9-like"/>
</dbReference>
<evidence type="ECO:0000256" key="5">
    <source>
        <dbReference type="ARBA" id="ARBA00023136"/>
    </source>
</evidence>
<dbReference type="PROSITE" id="PS00237">
    <property type="entry name" value="G_PROTEIN_RECEP_F1_1"/>
    <property type="match status" value="1"/>
</dbReference>
<comment type="subcellular location">
    <subcellularLocation>
        <location evidence="1">Membrane</location>
        <topology evidence="1">Multi-pass membrane protein</topology>
    </subcellularLocation>
</comment>
<keyword evidence="2 8" id="KW-0812">Transmembrane</keyword>